<sequence length="103" mass="11980">MKNSINGGISGPSCRMYAKNHIKRLDSRKFRPTNVKNHIKSQKLHILKPNHQTTNQIKPRNRKPQTANRKRQTTNRKRQTANNKSRNHKPQTEPAPPPEQRCA</sequence>
<feature type="compositionally biased region" description="Basic residues" evidence="1">
    <location>
        <begin position="37"/>
        <end position="48"/>
    </location>
</feature>
<accession>A0A4S4BGK6</accession>
<feature type="region of interest" description="Disordered" evidence="1">
    <location>
        <begin position="24"/>
        <end position="103"/>
    </location>
</feature>
<reference evidence="2 3" key="1">
    <citation type="submission" date="2019-04" db="EMBL/GenBank/DDBJ databases">
        <title>Cohnella sp. nov. isolated from preserved vegetables.</title>
        <authorList>
            <person name="Lin S.-Y."/>
            <person name="Hung M.-H."/>
            <person name="Young C.-C."/>
        </authorList>
    </citation>
    <scope>NUCLEOTIDE SEQUENCE [LARGE SCALE GENOMIC DNA]</scope>
    <source>
        <strain evidence="2 3">CC-MHH1044</strain>
    </source>
</reference>
<gene>
    <name evidence="2" type="ORF">E6C55_28665</name>
</gene>
<dbReference type="AlphaFoldDB" id="A0A4S4BGK6"/>
<proteinExistence type="predicted"/>
<evidence type="ECO:0000256" key="1">
    <source>
        <dbReference type="SAM" id="MobiDB-lite"/>
    </source>
</evidence>
<name>A0A4S4BGK6_9BACL</name>
<evidence type="ECO:0000313" key="2">
    <source>
        <dbReference type="EMBL" id="THF73565.1"/>
    </source>
</evidence>
<comment type="caution">
    <text evidence="2">The sequence shown here is derived from an EMBL/GenBank/DDBJ whole genome shotgun (WGS) entry which is preliminary data.</text>
</comment>
<dbReference type="Proteomes" id="UP000310636">
    <property type="component" value="Unassembled WGS sequence"/>
</dbReference>
<protein>
    <submittedName>
        <fullName evidence="2">Uncharacterized protein</fullName>
    </submittedName>
</protein>
<keyword evidence="3" id="KW-1185">Reference proteome</keyword>
<evidence type="ECO:0000313" key="3">
    <source>
        <dbReference type="Proteomes" id="UP000310636"/>
    </source>
</evidence>
<dbReference type="EMBL" id="SSOB01000053">
    <property type="protein sequence ID" value="THF73565.1"/>
    <property type="molecule type" value="Genomic_DNA"/>
</dbReference>
<feature type="compositionally biased region" description="Pro residues" evidence="1">
    <location>
        <begin position="93"/>
        <end position="103"/>
    </location>
</feature>
<feature type="compositionally biased region" description="Basic residues" evidence="1">
    <location>
        <begin position="59"/>
        <end position="89"/>
    </location>
</feature>
<organism evidence="2 3">
    <name type="scientific">Cohnella fermenti</name>
    <dbReference type="NCBI Taxonomy" id="2565925"/>
    <lineage>
        <taxon>Bacteria</taxon>
        <taxon>Bacillati</taxon>
        <taxon>Bacillota</taxon>
        <taxon>Bacilli</taxon>
        <taxon>Bacillales</taxon>
        <taxon>Paenibacillaceae</taxon>
        <taxon>Cohnella</taxon>
    </lineage>
</organism>